<dbReference type="Proteomes" id="UP000010074">
    <property type="component" value="Chromosome"/>
</dbReference>
<dbReference type="AlphaFoldDB" id="K7ZES9"/>
<protein>
    <submittedName>
        <fullName evidence="1">Uncharacterized protein</fullName>
    </submittedName>
</protein>
<dbReference type="KEGG" id="bbat:Bdt_1097"/>
<organism evidence="1 2">
    <name type="scientific">Bdellovibrio bacteriovorus str. Tiberius</name>
    <dbReference type="NCBI Taxonomy" id="1069642"/>
    <lineage>
        <taxon>Bacteria</taxon>
        <taxon>Pseudomonadati</taxon>
        <taxon>Bdellovibrionota</taxon>
        <taxon>Bdellovibrionia</taxon>
        <taxon>Bdellovibrionales</taxon>
        <taxon>Pseudobdellovibrionaceae</taxon>
        <taxon>Bdellovibrio</taxon>
    </lineage>
</organism>
<evidence type="ECO:0000313" key="2">
    <source>
        <dbReference type="Proteomes" id="UP000010074"/>
    </source>
</evidence>
<accession>K7ZES9</accession>
<gene>
    <name evidence="1" type="ORF">Bdt_1097</name>
</gene>
<reference evidence="1 2" key="1">
    <citation type="journal article" date="2012" name="BMC Genomics">
        <title>Genome analysis of a simultaneously predatory and prey-independent, novel Bdellovibrio bacteriovorus from the River Tiber, supports in silico predictions of both ancient and recent lateral gene transfer from diverse bacteria.</title>
        <authorList>
            <person name="Hobley L."/>
            <person name="Lerner T.R."/>
            <person name="Williams L.E."/>
            <person name="Lambert C."/>
            <person name="Till R."/>
            <person name="Milner D.S."/>
            <person name="Basford S.M."/>
            <person name="Capeness M.J."/>
            <person name="Fenton A.K."/>
            <person name="Atterbury R.J."/>
            <person name="Harris M.A."/>
            <person name="Sockett R.E."/>
        </authorList>
    </citation>
    <scope>NUCLEOTIDE SEQUENCE [LARGE SCALE GENOMIC DNA]</scope>
    <source>
        <strain evidence="1 2">Tiberius</strain>
    </source>
</reference>
<name>K7ZES9_BDEBC</name>
<sequence>MVTNTPKEQDYKFGEIPDTVWATESARIYSDLELDKPYEYPEYDSETAALLIEPNF</sequence>
<proteinExistence type="predicted"/>
<dbReference type="PATRIC" id="fig|1069642.3.peg.1082"/>
<evidence type="ECO:0000313" key="1">
    <source>
        <dbReference type="EMBL" id="AFY00797.1"/>
    </source>
</evidence>
<dbReference type="EMBL" id="CP002930">
    <property type="protein sequence ID" value="AFY00797.1"/>
    <property type="molecule type" value="Genomic_DNA"/>
</dbReference>
<dbReference type="HOGENOM" id="CLU_3004870_0_0_7"/>